<evidence type="ECO:0000313" key="4">
    <source>
        <dbReference type="EMBL" id="QJT38275.1"/>
    </source>
</evidence>
<evidence type="ECO:0000313" key="3">
    <source>
        <dbReference type="EMBL" id="QJT23987.1"/>
    </source>
</evidence>
<gene>
    <name evidence="3" type="ORF">E4184_22990</name>
    <name evidence="4" type="ORF">E4188_06775</name>
</gene>
<dbReference type="InterPro" id="IPR024965">
    <property type="entry name" value="Putative_integrase"/>
</dbReference>
<keyword evidence="2" id="KW-0175">Coiled coil</keyword>
<dbReference type="GO" id="GO:0015074">
    <property type="term" value="P:DNA integration"/>
    <property type="evidence" value="ECO:0007669"/>
    <property type="project" value="InterPro"/>
</dbReference>
<dbReference type="RefSeq" id="WP_161646926.1">
    <property type="nucleotide sequence ID" value="NZ_CAWPJG010000001.1"/>
</dbReference>
<dbReference type="Proteomes" id="UP000502657">
    <property type="component" value="Chromosome"/>
</dbReference>
<dbReference type="InterPro" id="IPR028229">
    <property type="entry name" value="Integrase_rpt"/>
</dbReference>
<dbReference type="SUPFAM" id="SSF56349">
    <property type="entry name" value="DNA breaking-rejoining enzymes"/>
    <property type="match status" value="1"/>
</dbReference>
<dbReference type="GO" id="GO:0006310">
    <property type="term" value="P:DNA recombination"/>
    <property type="evidence" value="ECO:0007669"/>
    <property type="project" value="UniProtKB-KW"/>
</dbReference>
<dbReference type="Pfam" id="PF13009">
    <property type="entry name" value="Integrase_2"/>
    <property type="match status" value="1"/>
</dbReference>
<reference evidence="5 6" key="1">
    <citation type="submission" date="2019-03" db="EMBL/GenBank/DDBJ databases">
        <title>Novel transposon Tn6433 accelerates the dissemination of tet(E) in Aeromonas from aerobic biofilm under oxytetracycline stress.</title>
        <authorList>
            <person name="Shi Y."/>
            <person name="Tian Z."/>
            <person name="Zhang Y."/>
            <person name="Zhang H."/>
            <person name="Yang M."/>
        </authorList>
    </citation>
    <scope>NUCLEOTIDE SEQUENCE [LARGE SCALE GENOMIC DNA]</scope>
    <source>
        <strain evidence="4 6">R50-22</strain>
        <strain evidence="3 5">T0.1-19</strain>
    </source>
</reference>
<proteinExistence type="predicted"/>
<organism evidence="3 5">
    <name type="scientific">Aeromonas media</name>
    <dbReference type="NCBI Taxonomy" id="651"/>
    <lineage>
        <taxon>Bacteria</taxon>
        <taxon>Pseudomonadati</taxon>
        <taxon>Pseudomonadota</taxon>
        <taxon>Gammaproteobacteria</taxon>
        <taxon>Aeromonadales</taxon>
        <taxon>Aeromonadaceae</taxon>
        <taxon>Aeromonas</taxon>
    </lineage>
</organism>
<dbReference type="CDD" id="cd00397">
    <property type="entry name" value="DNA_BRE_C"/>
    <property type="match status" value="1"/>
</dbReference>
<dbReference type="Proteomes" id="UP000501427">
    <property type="component" value="Chromosome"/>
</dbReference>
<dbReference type="EMBL" id="CP038448">
    <property type="protein sequence ID" value="QJT38275.1"/>
    <property type="molecule type" value="Genomic_DNA"/>
</dbReference>
<evidence type="ECO:0000313" key="5">
    <source>
        <dbReference type="Proteomes" id="UP000501427"/>
    </source>
</evidence>
<dbReference type="Pfam" id="PF14882">
    <property type="entry name" value="INT_rpt"/>
    <property type="match status" value="2"/>
</dbReference>
<dbReference type="EMBL" id="CP038441">
    <property type="protein sequence ID" value="QJT23987.1"/>
    <property type="molecule type" value="Genomic_DNA"/>
</dbReference>
<dbReference type="GO" id="GO:0003677">
    <property type="term" value="F:DNA binding"/>
    <property type="evidence" value="ECO:0007669"/>
    <property type="project" value="InterPro"/>
</dbReference>
<evidence type="ECO:0000256" key="1">
    <source>
        <dbReference type="ARBA" id="ARBA00023172"/>
    </source>
</evidence>
<evidence type="ECO:0000313" key="6">
    <source>
        <dbReference type="Proteomes" id="UP000502657"/>
    </source>
</evidence>
<protein>
    <submittedName>
        <fullName evidence="3">Integrase</fullName>
    </submittedName>
</protein>
<dbReference type="InterPro" id="IPR013762">
    <property type="entry name" value="Integrase-like_cat_sf"/>
</dbReference>
<dbReference type="AlphaFoldDB" id="A0A6M4YFF4"/>
<keyword evidence="1" id="KW-0233">DNA recombination</keyword>
<evidence type="ECO:0000256" key="2">
    <source>
        <dbReference type="SAM" id="Coils"/>
    </source>
</evidence>
<dbReference type="InterPro" id="IPR011010">
    <property type="entry name" value="DNA_brk_join_enz"/>
</dbReference>
<keyword evidence="6" id="KW-1185">Reference proteome</keyword>
<name>A0A6M4YFF4_AERME</name>
<feature type="coiled-coil region" evidence="2">
    <location>
        <begin position="736"/>
        <end position="763"/>
    </location>
</feature>
<dbReference type="Gene3D" id="1.10.443.10">
    <property type="entry name" value="Intergrase catalytic core"/>
    <property type="match status" value="1"/>
</dbReference>
<accession>A0A6M4YFF4</accession>
<sequence>MTTPLFLAEQEKDILNKHLNINSSLSRLKSKCKELGINNSKEYRDRYKDHGLPAHPERIYRDQWISYRDFFDIKEFIPYHDLVELIKEMHFKNQKEYKSFVLSADDDTIPLTPHQVYKDEWVNWYVFLGNPEPCKPDFIKEPYRAWAYRISEFMRTARSGGSKETILCKFVKEYIIPFDGSESPEDFLMKERFDVKPFKGIIDKITAESTKRRYIVFVNEFLDYIINNFLTIEDEDTGEIIRLGNARNPFALLLTQQNYLSAPPRSETTKPYLQFHFVKKIQSWIIPDGAKDFRDLVHLQKFDADWVKVDKEHIDINDKDCVYKTVGRQTYLWLPIDWIHTYTLTKVPLRGRQIAYNDSGEADEYIADIIDNKVTWLKNKSSNAGLTKSQAFIKKMPDGQLGMYVTTNKTNNHGAGYSIPWMPEDLAYWLIKLRKWQQKYNPFNKPAAWIDCRRTNLNEPQRKAKGINSFLFRRFNDFEPASVSNALTPRLAAAIYYIQPSNLVLSSLSGNAAILNNYKSRYTPHSMRVSLITAYVIEMGMPIEIIMKIVGHSSVVMTIYYCKISNNEIRRRLEEGEKVALKSEVESIQKTIEQNKIEDVKNRLVSSNEEILRSLTNEVPAGNYMFRDYGICPYAASRCEDGGPQSASDKIYHPVPHGYLGIQNCIQCRHFITGPAFLGGLLAVSNEILLESNDQSDICHGFESDIIKIESDLSTLEREEYIANKLMQPFDKKEERSKLEVNLRNQESQYESAAKKLDMLLCDLQSSYSHIRRCHELINGLPNNDGQLALITTDKAELVVELEEVSHYQQLQEVCNNAVIYRSCSADKAIYPRTQILDKMAIFNNIIPQLFTLSKEQQLRAGNQIFKLFMSRLKSWEKIQKVVDCQIKLNDLNESEKITKSDIELILTTTVHMLEHQA</sequence>